<evidence type="ECO:0000313" key="1">
    <source>
        <dbReference type="EMBL" id="VAX03538.1"/>
    </source>
</evidence>
<name>A0A3B1AW70_9ZZZZ</name>
<protein>
    <recommendedName>
        <fullName evidence="2">Outer membrane protein beta-barrel domain-containing protein</fullName>
    </recommendedName>
</protein>
<evidence type="ECO:0008006" key="2">
    <source>
        <dbReference type="Google" id="ProtNLM"/>
    </source>
</evidence>
<accession>A0A3B1AW70</accession>
<dbReference type="EMBL" id="UOFV01000407">
    <property type="protein sequence ID" value="VAX03538.1"/>
    <property type="molecule type" value="Genomic_DNA"/>
</dbReference>
<organism evidence="1">
    <name type="scientific">hydrothermal vent metagenome</name>
    <dbReference type="NCBI Taxonomy" id="652676"/>
    <lineage>
        <taxon>unclassified sequences</taxon>
        <taxon>metagenomes</taxon>
        <taxon>ecological metagenomes</taxon>
    </lineage>
</organism>
<proteinExistence type="predicted"/>
<gene>
    <name evidence="1" type="ORF">MNBD_GAMMA19-2160</name>
</gene>
<sequence>MKKYLLWLLLCISSSVAYADEEDWYTYWAIGAVNHDYPGGLNSMPGSMETAPGVDRTEMAFDMFGFYWPQSENSLLGFVISGSVDRFESRSSELQITQNLLGISSMRFFGSEIGDGFFVRVDAGLAQVTLEDNFLTVTSERGFGYLLGVGYAFPVSNESRILVGVSFSDKQVNFPNGRVGNSSWKSTTLTVGGLW</sequence>
<dbReference type="AlphaFoldDB" id="A0A3B1AW70"/>
<reference evidence="1" key="1">
    <citation type="submission" date="2018-06" db="EMBL/GenBank/DDBJ databases">
        <authorList>
            <person name="Zhirakovskaya E."/>
        </authorList>
    </citation>
    <scope>NUCLEOTIDE SEQUENCE</scope>
</reference>